<dbReference type="CDD" id="cd01767">
    <property type="entry name" value="UBX"/>
    <property type="match status" value="1"/>
</dbReference>
<dbReference type="SUPFAM" id="SSF52833">
    <property type="entry name" value="Thioredoxin-like"/>
    <property type="match status" value="1"/>
</dbReference>
<gene>
    <name evidence="4" type="primary">faf2-b</name>
    <name evidence="4" type="ORF">AK812_SmicGene11452</name>
</gene>
<sequence length="443" mass="49101">MSEEDKIAQVSEVCHVEIEAARQLLEATQWSVEEALTLHFAGYDAVTSQAATSSAASSRCRRTNSNLTYQERFGFLGALGKAVSASVQAFTGIASEDFDQWFLDRFGPPAPTFCKTSFGDAVQRGLNEGMLVMAWFHEADGPATERFCRDVLQNELVLGLLQDTFLLWAGDVCRFEPSQIARLMGLTKFPSLVLLQPLANGFDTNFLCVEWPLGTFCQPLHRCLPEQEGAPPDIDLAIATITSTSQDFQAEVQMEQEHRHRRTAQLTEARQLREQQDREYEEALFQDQLAAVRRAEGEEIQASPAADAPAQAEAAGEAERRAKERAAEEAAAAAEAAEAEEEARRKQRGAEILAIPEPATGAEPTARIRLQLPSGERLQRNFRADQCLEEVYDWAHCCRPQAKPKRFELCISFPARTLAERSATLQELDLVPSAALVLREAES</sequence>
<feature type="compositionally biased region" description="Low complexity" evidence="2">
    <location>
        <begin position="304"/>
        <end position="315"/>
    </location>
</feature>
<dbReference type="Pfam" id="PF14555">
    <property type="entry name" value="UBA_4"/>
    <property type="match status" value="1"/>
</dbReference>
<dbReference type="InterPro" id="IPR050730">
    <property type="entry name" value="UBX_domain-protein"/>
</dbReference>
<dbReference type="Gene3D" id="3.10.20.90">
    <property type="entry name" value="Phosphatidylinositol 3-kinase Catalytic Subunit, Chain A, domain 1"/>
    <property type="match status" value="1"/>
</dbReference>
<feature type="domain" description="UBX" evidence="3">
    <location>
        <begin position="361"/>
        <end position="438"/>
    </location>
</feature>
<accession>A0A1Q9EDD1</accession>
<proteinExistence type="predicted"/>
<dbReference type="AlphaFoldDB" id="A0A1Q9EDD1"/>
<dbReference type="SMART" id="SM00594">
    <property type="entry name" value="UAS"/>
    <property type="match status" value="1"/>
</dbReference>
<evidence type="ECO:0000313" key="5">
    <source>
        <dbReference type="Proteomes" id="UP000186817"/>
    </source>
</evidence>
<organism evidence="4 5">
    <name type="scientific">Symbiodinium microadriaticum</name>
    <name type="common">Dinoflagellate</name>
    <name type="synonym">Zooxanthella microadriatica</name>
    <dbReference type="NCBI Taxonomy" id="2951"/>
    <lineage>
        <taxon>Eukaryota</taxon>
        <taxon>Sar</taxon>
        <taxon>Alveolata</taxon>
        <taxon>Dinophyceae</taxon>
        <taxon>Suessiales</taxon>
        <taxon>Symbiodiniaceae</taxon>
        <taxon>Symbiodinium</taxon>
    </lineage>
</organism>
<dbReference type="GO" id="GO:0036503">
    <property type="term" value="P:ERAD pathway"/>
    <property type="evidence" value="ECO:0007669"/>
    <property type="project" value="TreeGrafter"/>
</dbReference>
<evidence type="ECO:0000313" key="4">
    <source>
        <dbReference type="EMBL" id="OLQ05387.1"/>
    </source>
</evidence>
<dbReference type="GO" id="GO:0043130">
    <property type="term" value="F:ubiquitin binding"/>
    <property type="evidence" value="ECO:0007669"/>
    <property type="project" value="TreeGrafter"/>
</dbReference>
<dbReference type="OMA" id="FEWTITI"/>
<dbReference type="PANTHER" id="PTHR23322:SF1">
    <property type="entry name" value="FAS-ASSOCIATED FACTOR 2"/>
    <property type="match status" value="1"/>
</dbReference>
<keyword evidence="5" id="KW-1185">Reference proteome</keyword>
<dbReference type="Proteomes" id="UP000186817">
    <property type="component" value="Unassembled WGS sequence"/>
</dbReference>
<protein>
    <submittedName>
        <fullName evidence="4">FAS-associated factor 2-B</fullName>
    </submittedName>
</protein>
<dbReference type="InterPro" id="IPR036249">
    <property type="entry name" value="Thioredoxin-like_sf"/>
</dbReference>
<dbReference type="GO" id="GO:0005783">
    <property type="term" value="C:endoplasmic reticulum"/>
    <property type="evidence" value="ECO:0007669"/>
    <property type="project" value="TreeGrafter"/>
</dbReference>
<feature type="region of interest" description="Disordered" evidence="2">
    <location>
        <begin position="295"/>
        <end position="360"/>
    </location>
</feature>
<dbReference type="PROSITE" id="PS50033">
    <property type="entry name" value="UBX"/>
    <property type="match status" value="1"/>
</dbReference>
<name>A0A1Q9EDD1_SYMMI</name>
<keyword evidence="1" id="KW-0175">Coiled coil</keyword>
<dbReference type="Pfam" id="PF21021">
    <property type="entry name" value="FAF1"/>
    <property type="match status" value="1"/>
</dbReference>
<reference evidence="4 5" key="1">
    <citation type="submission" date="2016-02" db="EMBL/GenBank/DDBJ databases">
        <title>Genome analysis of coral dinoflagellate symbionts highlights evolutionary adaptations to a symbiotic lifestyle.</title>
        <authorList>
            <person name="Aranda M."/>
            <person name="Li Y."/>
            <person name="Liew Y.J."/>
            <person name="Baumgarten S."/>
            <person name="Simakov O."/>
            <person name="Wilson M."/>
            <person name="Piel J."/>
            <person name="Ashoor H."/>
            <person name="Bougouffa S."/>
            <person name="Bajic V.B."/>
            <person name="Ryu T."/>
            <person name="Ravasi T."/>
            <person name="Bayer T."/>
            <person name="Micklem G."/>
            <person name="Kim H."/>
            <person name="Bhak J."/>
            <person name="Lajeunesse T.C."/>
            <person name="Voolstra C.R."/>
        </authorList>
    </citation>
    <scope>NUCLEOTIDE SEQUENCE [LARGE SCALE GENOMIC DNA]</scope>
    <source>
        <strain evidence="4 5">CCMP2467</strain>
    </source>
</reference>
<feature type="compositionally biased region" description="Basic and acidic residues" evidence="2">
    <location>
        <begin position="317"/>
        <end position="328"/>
    </location>
</feature>
<dbReference type="InterPro" id="IPR006577">
    <property type="entry name" value="UAS"/>
</dbReference>
<dbReference type="EMBL" id="LSRX01000187">
    <property type="protein sequence ID" value="OLQ05387.1"/>
    <property type="molecule type" value="Genomic_DNA"/>
</dbReference>
<evidence type="ECO:0000259" key="3">
    <source>
        <dbReference type="PROSITE" id="PS50033"/>
    </source>
</evidence>
<dbReference type="PANTHER" id="PTHR23322">
    <property type="entry name" value="FAS-ASSOCIATED PROTEIN"/>
    <property type="match status" value="1"/>
</dbReference>
<comment type="caution">
    <text evidence="4">The sequence shown here is derived from an EMBL/GenBank/DDBJ whole genome shotgun (WGS) entry which is preliminary data.</text>
</comment>
<dbReference type="InterPro" id="IPR049483">
    <property type="entry name" value="FAF1_2-like_UAS"/>
</dbReference>
<dbReference type="SMART" id="SM00166">
    <property type="entry name" value="UBX"/>
    <property type="match status" value="1"/>
</dbReference>
<dbReference type="OrthoDB" id="1026733at2759"/>
<dbReference type="Gene3D" id="3.40.30.10">
    <property type="entry name" value="Glutaredoxin"/>
    <property type="match status" value="1"/>
</dbReference>
<dbReference type="InterPro" id="IPR029071">
    <property type="entry name" value="Ubiquitin-like_domsf"/>
</dbReference>
<dbReference type="SUPFAM" id="SSF54236">
    <property type="entry name" value="Ubiquitin-like"/>
    <property type="match status" value="1"/>
</dbReference>
<dbReference type="Pfam" id="PF00789">
    <property type="entry name" value="UBX"/>
    <property type="match status" value="1"/>
</dbReference>
<dbReference type="InterPro" id="IPR001012">
    <property type="entry name" value="UBX_dom"/>
</dbReference>
<evidence type="ECO:0000256" key="1">
    <source>
        <dbReference type="ARBA" id="ARBA00023054"/>
    </source>
</evidence>
<evidence type="ECO:0000256" key="2">
    <source>
        <dbReference type="SAM" id="MobiDB-lite"/>
    </source>
</evidence>